<evidence type="ECO:0000256" key="2">
    <source>
        <dbReference type="ARBA" id="ARBA00022833"/>
    </source>
</evidence>
<organism evidence="9 10">
    <name type="scientific">Mycosarcoma maydis</name>
    <name type="common">Corn smut fungus</name>
    <name type="synonym">Ustilago maydis</name>
    <dbReference type="NCBI Taxonomy" id="5270"/>
    <lineage>
        <taxon>Eukaryota</taxon>
        <taxon>Fungi</taxon>
        <taxon>Dikarya</taxon>
        <taxon>Basidiomycota</taxon>
        <taxon>Ustilaginomycotina</taxon>
        <taxon>Ustilaginomycetes</taxon>
        <taxon>Ustilaginales</taxon>
        <taxon>Ustilaginaceae</taxon>
        <taxon>Mycosarcoma</taxon>
    </lineage>
</organism>
<dbReference type="PROSITE" id="PS00028">
    <property type="entry name" value="ZINC_FINGER_C2H2_1"/>
    <property type="match status" value="1"/>
</dbReference>
<feature type="compositionally biased region" description="Polar residues" evidence="7">
    <location>
        <begin position="449"/>
        <end position="461"/>
    </location>
</feature>
<dbReference type="AlphaFoldDB" id="A0A0D1DYR2"/>
<protein>
    <submittedName>
        <fullName evidence="9">B-induced zinc finger protein</fullName>
    </submittedName>
</protein>
<keyword evidence="3" id="KW-0805">Transcription regulation</keyword>
<dbReference type="SMART" id="SM00355">
    <property type="entry name" value="ZnF_C2H2"/>
    <property type="match status" value="2"/>
</dbReference>
<keyword evidence="5" id="KW-0539">Nucleus</keyword>
<accession>A0A0D1DYR2</accession>
<feature type="region of interest" description="Disordered" evidence="7">
    <location>
        <begin position="207"/>
        <end position="250"/>
    </location>
</feature>
<feature type="compositionally biased region" description="Low complexity" evidence="7">
    <location>
        <begin position="762"/>
        <end position="773"/>
    </location>
</feature>
<dbReference type="OrthoDB" id="8922241at2759"/>
<evidence type="ECO:0000259" key="8">
    <source>
        <dbReference type="PROSITE" id="PS50157"/>
    </source>
</evidence>
<feature type="compositionally biased region" description="Basic residues" evidence="7">
    <location>
        <begin position="207"/>
        <end position="216"/>
    </location>
</feature>
<keyword evidence="4" id="KW-0804">Transcription</keyword>
<dbReference type="EMBL" id="CM003145">
    <property type="protein sequence ID" value="KIS69199.1"/>
    <property type="molecule type" value="Genomic_DNA"/>
</dbReference>
<dbReference type="SUPFAM" id="SSF57667">
    <property type="entry name" value="beta-beta-alpha zinc fingers"/>
    <property type="match status" value="1"/>
</dbReference>
<dbReference type="GO" id="GO:0008270">
    <property type="term" value="F:zinc ion binding"/>
    <property type="evidence" value="ECO:0007669"/>
    <property type="project" value="UniProtKB-KW"/>
</dbReference>
<dbReference type="eggNOG" id="KOG1721">
    <property type="taxonomic scope" value="Eukaryota"/>
</dbReference>
<evidence type="ECO:0000256" key="4">
    <source>
        <dbReference type="ARBA" id="ARBA00023163"/>
    </source>
</evidence>
<dbReference type="VEuPathDB" id="FungiDB:UMAG_02549"/>
<gene>
    <name evidence="9" type="ORF">UMAG_02549</name>
</gene>
<feature type="compositionally biased region" description="Low complexity" evidence="7">
    <location>
        <begin position="505"/>
        <end position="527"/>
    </location>
</feature>
<reference evidence="9 10" key="1">
    <citation type="journal article" date="2006" name="Nature">
        <title>Insights from the genome of the biotrophic fungal plant pathogen Ustilago maydis.</title>
        <authorList>
            <person name="Kamper J."/>
            <person name="Kahmann R."/>
            <person name="Bolker M."/>
            <person name="Ma L.J."/>
            <person name="Brefort T."/>
            <person name="Saville B.J."/>
            <person name="Banuett F."/>
            <person name="Kronstad J.W."/>
            <person name="Gold S.E."/>
            <person name="Muller O."/>
            <person name="Perlin M.H."/>
            <person name="Wosten H.A."/>
            <person name="de Vries R."/>
            <person name="Ruiz-Herrera J."/>
            <person name="Reynaga-Pena C.G."/>
            <person name="Snetselaar K."/>
            <person name="McCann M."/>
            <person name="Perez-Martin J."/>
            <person name="Feldbrugge M."/>
            <person name="Basse C.W."/>
            <person name="Steinberg G."/>
            <person name="Ibeas J.I."/>
            <person name="Holloman W."/>
            <person name="Guzman P."/>
            <person name="Farman M."/>
            <person name="Stajich J.E."/>
            <person name="Sentandreu R."/>
            <person name="Gonzalez-Prieto J.M."/>
            <person name="Kennell J.C."/>
            <person name="Molina L."/>
            <person name="Schirawski J."/>
            <person name="Mendoza-Mendoza A."/>
            <person name="Greilinger D."/>
            <person name="Munch K."/>
            <person name="Rossel N."/>
            <person name="Scherer M."/>
            <person name="Vranes M."/>
            <person name="Ladendorf O."/>
            <person name="Vincon V."/>
            <person name="Fuchs U."/>
            <person name="Sandrock B."/>
            <person name="Meng S."/>
            <person name="Ho E.C."/>
            <person name="Cahill M.J."/>
            <person name="Boyce K.J."/>
            <person name="Klose J."/>
            <person name="Klosterman S.J."/>
            <person name="Deelstra H.J."/>
            <person name="Ortiz-Castellanos L."/>
            <person name="Li W."/>
            <person name="Sanchez-Alonso P."/>
            <person name="Schreier P.H."/>
            <person name="Hauser-Hahn I."/>
            <person name="Vaupel M."/>
            <person name="Koopmann E."/>
            <person name="Friedrich G."/>
            <person name="Voss H."/>
            <person name="Schluter T."/>
            <person name="Margolis J."/>
            <person name="Platt D."/>
            <person name="Swimmer C."/>
            <person name="Gnirke A."/>
            <person name="Chen F."/>
            <person name="Vysotskaia V."/>
            <person name="Mannhaupt G."/>
            <person name="Guldener U."/>
            <person name="Munsterkotter M."/>
            <person name="Haase D."/>
            <person name="Oesterheld M."/>
            <person name="Mewes H.W."/>
            <person name="Mauceli E.W."/>
            <person name="DeCaprio D."/>
            <person name="Wade C.M."/>
            <person name="Butler J."/>
            <person name="Young S."/>
            <person name="Jaffe D.B."/>
            <person name="Calvo S."/>
            <person name="Nusbaum C."/>
            <person name="Galagan J."/>
            <person name="Birren B.W."/>
        </authorList>
    </citation>
    <scope>NUCLEOTIDE SEQUENCE [LARGE SCALE GENOMIC DNA]</scope>
    <source>
        <strain evidence="10">DSM 14603 / FGSC 9021 / UM521</strain>
    </source>
</reference>
<evidence type="ECO:0000256" key="3">
    <source>
        <dbReference type="ARBA" id="ARBA00023015"/>
    </source>
</evidence>
<feature type="compositionally biased region" description="Low complexity" evidence="7">
    <location>
        <begin position="655"/>
        <end position="664"/>
    </location>
</feature>
<dbReference type="Proteomes" id="UP000000561">
    <property type="component" value="Chromosome 6"/>
</dbReference>
<dbReference type="OMA" id="HRATHDD"/>
<feature type="region of interest" description="Disordered" evidence="7">
    <location>
        <begin position="647"/>
        <end position="783"/>
    </location>
</feature>
<keyword evidence="6" id="KW-0863">Zinc-finger</keyword>
<dbReference type="InterPro" id="IPR036236">
    <property type="entry name" value="Znf_C2H2_sf"/>
</dbReference>
<feature type="region of interest" description="Disordered" evidence="7">
    <location>
        <begin position="445"/>
        <end position="549"/>
    </location>
</feature>
<dbReference type="PROSITE" id="PS50157">
    <property type="entry name" value="ZINC_FINGER_C2H2_2"/>
    <property type="match status" value="1"/>
</dbReference>
<feature type="compositionally biased region" description="Polar residues" evidence="7">
    <location>
        <begin position="479"/>
        <end position="496"/>
    </location>
</feature>
<dbReference type="RefSeq" id="XP_011388956.1">
    <property type="nucleotide sequence ID" value="XM_011390654.1"/>
</dbReference>
<evidence type="ECO:0000256" key="6">
    <source>
        <dbReference type="PROSITE-ProRule" id="PRU00042"/>
    </source>
</evidence>
<dbReference type="STRING" id="237631.A0A0D1DYR2"/>
<feature type="region of interest" description="Disordered" evidence="7">
    <location>
        <begin position="22"/>
        <end position="44"/>
    </location>
</feature>
<keyword evidence="2" id="KW-0862">Zinc</keyword>
<dbReference type="KEGG" id="uma:UMAG_02549"/>
<dbReference type="InParanoid" id="A0A0D1DYR2"/>
<dbReference type="Pfam" id="PF00096">
    <property type="entry name" value="zf-C2H2"/>
    <property type="match status" value="1"/>
</dbReference>
<feature type="compositionally biased region" description="Low complexity" evidence="7">
    <location>
        <begin position="220"/>
        <end position="240"/>
    </location>
</feature>
<evidence type="ECO:0000256" key="1">
    <source>
        <dbReference type="ARBA" id="ARBA00022723"/>
    </source>
</evidence>
<dbReference type="Gene3D" id="3.30.160.60">
    <property type="entry name" value="Classic Zinc Finger"/>
    <property type="match status" value="1"/>
</dbReference>
<keyword evidence="1" id="KW-0479">Metal-binding</keyword>
<keyword evidence="10" id="KW-1185">Reference proteome</keyword>
<name>A0A0D1DYR2_MYCMD</name>
<evidence type="ECO:0000256" key="5">
    <source>
        <dbReference type="ARBA" id="ARBA00023242"/>
    </source>
</evidence>
<feature type="region of interest" description="Disordered" evidence="7">
    <location>
        <begin position="66"/>
        <end position="85"/>
    </location>
</feature>
<sequence length="783" mass="83750">MSMLSTRATTRSLESHTATYSFDPSRLSLGAPTPSCTSSSTLSYPPHTIPPLDRISMAAGWPIASNSSSSSSISEHPPFAHQEPTGMVTDSAAVRGGMRIGYATRSTTGMLPRNIHVSEQAAIGTNLFSMGSISHTAESAGSMVRKKRRRYGPKPQPPYTCFCGKVFKRHEHMLRHRATHDDNIKYECHMCGKSFRRQDVMHRHTMTHAARSRQSNKMRTTASMSATTAPASANASTSGSNRKGTTDDDKMSINNVKREKEHALPFFTANAQYDVLEDPTLRVGLAEYPTESASSRHNQDHHIAAAQLYSACNTTKYLYPTYPVTMQPIYAHNVAIDVGDAGYARSDNFDAMADYHSRISSSMSPPPAFLASATGFGANTLGADQFGGSAGMTRPQAALPMTTVGMEYEYETKPNGQDPGSHYAPNWHGGSYGIAHGAMHMGACESDWSEQSPSGPSTHTFASPAWSQKAELMRREGTASASSGTPLGPSSSNRQLSMDPGWRWHTQTQHQPQMQTQHHQPQSQYQHGSPLVGGGAHKDASLGSVDRSPAQIVRRRLSNMQGSGSYATNFHDAHMYAVHGAAAKAETYGEPGFGMGLCLLDQPNDGQDSGSLGLVTMPTLAHESTMNESGRDARVVAQHHGHISPHGSNVAMVMSSSSPSSSSPGKHAGAGMSSMHVSQSASHHALPSYPTPSKHGLSSMSSVMEPFDTGSPLTEATGNASPRSHSNRDGNGYAVGGSMHAEVHREPSNPPIDPNLGEDGNDNPSNSSSPAANLQGGHTSRRW</sequence>
<dbReference type="GeneID" id="23563267"/>
<feature type="compositionally biased region" description="Polar residues" evidence="7">
    <location>
        <begin position="711"/>
        <end position="724"/>
    </location>
</feature>
<proteinExistence type="predicted"/>
<feature type="domain" description="C2H2-type" evidence="8">
    <location>
        <begin position="186"/>
        <end position="213"/>
    </location>
</feature>
<dbReference type="PANTHER" id="PTHR47660">
    <property type="entry name" value="TRANSCRIPTION FACTOR WITH C2H2 AND ZN(2)-CYS(6) DNA BINDING DOMAIN (EUROFUNG)-RELATED-RELATED"/>
    <property type="match status" value="1"/>
</dbReference>
<feature type="compositionally biased region" description="Low complexity" evidence="7">
    <location>
        <begin position="32"/>
        <end position="44"/>
    </location>
</feature>
<evidence type="ECO:0000256" key="7">
    <source>
        <dbReference type="SAM" id="MobiDB-lite"/>
    </source>
</evidence>
<dbReference type="InterPro" id="IPR013087">
    <property type="entry name" value="Znf_C2H2_type"/>
</dbReference>
<dbReference type="PANTHER" id="PTHR47660:SF2">
    <property type="entry name" value="TRANSCRIPTION FACTOR WITH C2H2 AND ZN(2)-CYS(6) DNA BINDING DOMAIN (EUROFUNG)"/>
    <property type="match status" value="1"/>
</dbReference>
<evidence type="ECO:0000313" key="9">
    <source>
        <dbReference type="EMBL" id="KIS69199.1"/>
    </source>
</evidence>
<evidence type="ECO:0000313" key="10">
    <source>
        <dbReference type="Proteomes" id="UP000000561"/>
    </source>
</evidence>